<dbReference type="Proteomes" id="UP000033203">
    <property type="component" value="Unassembled WGS sequence"/>
</dbReference>
<dbReference type="AlphaFoldDB" id="A0A0D1KQI5"/>
<gene>
    <name evidence="2" type="ORF">SR41_13115</name>
</gene>
<feature type="domain" description="DUF6456" evidence="1">
    <location>
        <begin position="15"/>
        <end position="141"/>
    </location>
</feature>
<dbReference type="Pfam" id="PF20057">
    <property type="entry name" value="DUF6456"/>
    <property type="match status" value="1"/>
</dbReference>
<evidence type="ECO:0000313" key="2">
    <source>
        <dbReference type="EMBL" id="KIU26729.1"/>
    </source>
</evidence>
<protein>
    <recommendedName>
        <fullName evidence="1">DUF6456 domain-containing protein</fullName>
    </recommendedName>
</protein>
<evidence type="ECO:0000313" key="3">
    <source>
        <dbReference type="Proteomes" id="UP000033203"/>
    </source>
</evidence>
<accession>A0A0D1KQI5</accession>
<comment type="caution">
    <text evidence="2">The sequence shown here is derived from an EMBL/GenBank/DDBJ whole genome shotgun (WGS) entry which is preliminary data.</text>
</comment>
<dbReference type="InterPro" id="IPR045599">
    <property type="entry name" value="DUF6456"/>
</dbReference>
<evidence type="ECO:0000259" key="1">
    <source>
        <dbReference type="Pfam" id="PF20057"/>
    </source>
</evidence>
<organism evidence="2 3">
    <name type="scientific">Sphingomonas melonis</name>
    <dbReference type="NCBI Taxonomy" id="152682"/>
    <lineage>
        <taxon>Bacteria</taxon>
        <taxon>Pseudomonadati</taxon>
        <taxon>Pseudomonadota</taxon>
        <taxon>Alphaproteobacteria</taxon>
        <taxon>Sphingomonadales</taxon>
        <taxon>Sphingomonadaceae</taxon>
        <taxon>Sphingomonas</taxon>
    </lineage>
</organism>
<sequence length="143" mass="15549">MRELVERTIGDARRVRVNVAESPLGWLKARGLVDARQFEAGERLRGDYETAALGPRVTMRWSARVDGGAGEGLDPTTAQIAAKRRFDAALDAVGKGLSDIAWRTICAGEALPVAEKALGWPVRSGRLVLTLALDRLADHYRLA</sequence>
<reference evidence="2 3" key="1">
    <citation type="submission" date="2015-01" db="EMBL/GenBank/DDBJ databases">
        <title>Genome of Sphingomonas taxi strain 30a.</title>
        <authorList>
            <person name="Eevers N."/>
            <person name="Van Hamme J."/>
            <person name="Bottos E."/>
            <person name="Weyens N."/>
            <person name="Vangronsveld J."/>
        </authorList>
    </citation>
    <scope>NUCLEOTIDE SEQUENCE [LARGE SCALE GENOMIC DNA]</scope>
    <source>
        <strain evidence="2 3">30a</strain>
    </source>
</reference>
<dbReference type="EMBL" id="JXTP01000064">
    <property type="protein sequence ID" value="KIU26729.1"/>
    <property type="molecule type" value="Genomic_DNA"/>
</dbReference>
<dbReference type="PATRIC" id="fig|1549858.7.peg.2327"/>
<proteinExistence type="predicted"/>
<name>A0A0D1KQI5_9SPHN</name>